<dbReference type="CDD" id="cd14729">
    <property type="entry name" value="RtxA-like"/>
    <property type="match status" value="1"/>
</dbReference>
<name>A0ABX8HXX0_9PSED</name>
<organism evidence="2 3">
    <name type="scientific">Pseudomonas lijiangensis</name>
    <dbReference type="NCBI Taxonomy" id="2995658"/>
    <lineage>
        <taxon>Bacteria</taxon>
        <taxon>Pseudomonadati</taxon>
        <taxon>Pseudomonadota</taxon>
        <taxon>Gammaproteobacteria</taxon>
        <taxon>Pseudomonadales</taxon>
        <taxon>Pseudomonadaceae</taxon>
        <taxon>Pseudomonas</taxon>
    </lineage>
</organism>
<accession>A0ABX8HXX0</accession>
<dbReference type="InterPro" id="IPR046673">
    <property type="entry name" value="ToxA_N"/>
</dbReference>
<feature type="domain" description="Dermonecrotic toxin N-terminal" evidence="1">
    <location>
        <begin position="29"/>
        <end position="289"/>
    </location>
</feature>
<dbReference type="EMBL" id="CP076668">
    <property type="protein sequence ID" value="QWU84266.1"/>
    <property type="molecule type" value="Genomic_DNA"/>
</dbReference>
<reference evidence="3" key="1">
    <citation type="submission" date="2021-06" db="EMBL/GenBank/DDBJ databases">
        <title>Identification of Pseudomonas cichorii causing bacterial leaf black spot of flue-cured tobacco, a new disease in China.</title>
        <authorList>
            <person name="Lu C.-H."/>
        </authorList>
    </citation>
    <scope>NUCLEOTIDE SEQUENCE [LARGE SCALE GENOMIC DNA]</scope>
    <source>
        <strain evidence="3">LJ2</strain>
    </source>
</reference>
<evidence type="ECO:0000313" key="3">
    <source>
        <dbReference type="Proteomes" id="UP000683401"/>
    </source>
</evidence>
<sequence>MNQNTNTSNAPPFSQDQMTLKSIARRLADSCPDMRQQALETAADILRKHTGLTISPDTVYWHRFTTAVSSHVTFSGWQHHGSPIESMTLPQLILHRFNAQDQDYADELQTMGGFYTAGPQAGAYDEHTEVKMLVSDVMNDLWAIDFSTQYKAKLASFWEHCAEDFRTLSKANFLSKVLEDQYNGHLSAREAQSIIQAVANNIHTPIRLSMLTATTTVPAGVRVTAFDIGGHEASDILRIVTPRGGQIIYIPGEITPIHVFDTQAQLKAWVVSETAKAGDRARFLSHFALSMRTEIGNDVGLNHLMDLLPSASESLINQNDRDLGMDAFTWLRDSARKRMNADANLSMRSNSDLRKQMWIGYLNAFSHVIGPLAAIDWPIALAVVGAGLADMGLNIDQAVNGHTTAERKAGVIGAITSGVDVLFNSLFLIGGFAETEHPVIDQETTLPVTDIDESNLIPAIADTAEAPETSELPDDFKSTISLKGPPIAQSGRMQGIYQLADGSTYVSIKGEAYRVRFINEMNGWVIVDPANPFSFYRNAPIRINAAGQWETFRANGLRGGGPAASRPSPWRVDHPLRTSAYDVPESTKPGLLQAANGDDRKVLKGDWVWTNSSIDPYVDFRVLRERLRTDAFDFFKQLELPPRPVMPSLEATDTCKSMLQKVFAHARGLVVGESHFESGSKKLLIDNMRLLRKLNVRTLYMEHLLTDFHVQDLKTFARSGRMPRDLKTYLERLDAGHRTDPTGQYTFLELVKAANDHHIRIQPIDCMASYRVVGMPDPSGLLRIKVMNYLAHTIIQADAPSLGSKGKWLALVGNAHANTYEGVHGISELEGAIGIRAEDVSLDQPQNFSIDPGRVMNGEIGRRPTLVKSDFRMQMPIIDRAYLQPTIESRLITPGMFVIDRNTSSPILIHRSTDGSIVRTTIKTRQGKFFIERPRWQILNNRRFDNLEQLADTLAVIGMKNVT</sequence>
<dbReference type="RefSeq" id="WP_216705068.1">
    <property type="nucleotide sequence ID" value="NZ_CP076668.1"/>
</dbReference>
<dbReference type="Pfam" id="PF20178">
    <property type="entry name" value="ToxA_N"/>
    <property type="match status" value="1"/>
</dbReference>
<proteinExistence type="predicted"/>
<evidence type="ECO:0000259" key="1">
    <source>
        <dbReference type="Pfam" id="PF20178"/>
    </source>
</evidence>
<keyword evidence="3" id="KW-1185">Reference proteome</keyword>
<evidence type="ECO:0000313" key="2">
    <source>
        <dbReference type="EMBL" id="QWU84266.1"/>
    </source>
</evidence>
<protein>
    <submittedName>
        <fullName evidence="2">Membrane-targeted effector domain-containing toxin</fullName>
    </submittedName>
</protein>
<gene>
    <name evidence="2" type="ORF">KQP88_05665</name>
</gene>
<dbReference type="Proteomes" id="UP000683401">
    <property type="component" value="Chromosome"/>
</dbReference>